<dbReference type="InterPro" id="IPR001752">
    <property type="entry name" value="Kinesin_motor_dom"/>
</dbReference>
<comment type="caution">
    <text evidence="1">Lacks conserved residue(s) required for the propagation of feature annotation.</text>
</comment>
<organism evidence="4 5">
    <name type="scientific">Sphaeroforma arctica JP610</name>
    <dbReference type="NCBI Taxonomy" id="667725"/>
    <lineage>
        <taxon>Eukaryota</taxon>
        <taxon>Ichthyosporea</taxon>
        <taxon>Ichthyophonida</taxon>
        <taxon>Sphaeroforma</taxon>
    </lineage>
</organism>
<reference evidence="4 5" key="1">
    <citation type="submission" date="2011-02" db="EMBL/GenBank/DDBJ databases">
        <title>The Genome Sequence of Sphaeroforma arctica JP610.</title>
        <authorList>
            <consortium name="The Broad Institute Genome Sequencing Platform"/>
            <person name="Russ C."/>
            <person name="Cuomo C."/>
            <person name="Young S.K."/>
            <person name="Zeng Q."/>
            <person name="Gargeya S."/>
            <person name="Alvarado L."/>
            <person name="Berlin A."/>
            <person name="Chapman S.B."/>
            <person name="Chen Z."/>
            <person name="Freedman E."/>
            <person name="Gellesch M."/>
            <person name="Goldberg J."/>
            <person name="Griggs A."/>
            <person name="Gujja S."/>
            <person name="Heilman E."/>
            <person name="Heiman D."/>
            <person name="Howarth C."/>
            <person name="Mehta T."/>
            <person name="Neiman D."/>
            <person name="Pearson M."/>
            <person name="Roberts A."/>
            <person name="Saif S."/>
            <person name="Shea T."/>
            <person name="Shenoy N."/>
            <person name="Sisk P."/>
            <person name="Stolte C."/>
            <person name="Sykes S."/>
            <person name="White J."/>
            <person name="Yandava C."/>
            <person name="Burger G."/>
            <person name="Gray M.W."/>
            <person name="Holland P.W.H."/>
            <person name="King N."/>
            <person name="Lang F.B.F."/>
            <person name="Roger A.J."/>
            <person name="Ruiz-Trillo I."/>
            <person name="Haas B."/>
            <person name="Nusbaum C."/>
            <person name="Birren B."/>
        </authorList>
    </citation>
    <scope>NUCLEOTIDE SEQUENCE [LARGE SCALE GENOMIC DNA]</scope>
    <source>
        <strain evidence="4 5">JP610</strain>
    </source>
</reference>
<dbReference type="GO" id="GO:0005524">
    <property type="term" value="F:ATP binding"/>
    <property type="evidence" value="ECO:0007669"/>
    <property type="project" value="InterPro"/>
</dbReference>
<keyword evidence="5" id="KW-1185">Reference proteome</keyword>
<evidence type="ECO:0000256" key="2">
    <source>
        <dbReference type="SAM" id="MobiDB-lite"/>
    </source>
</evidence>
<dbReference type="AlphaFoldDB" id="A0A0L0F0I9"/>
<dbReference type="GeneID" id="25917821"/>
<dbReference type="EMBL" id="KQ251945">
    <property type="protein sequence ID" value="KNC70161.1"/>
    <property type="molecule type" value="Genomic_DNA"/>
</dbReference>
<sequence>VIHVMDNTVLTFDPLRYEEVTTSPRRQRGQRPAMGKKQKNIDYAFDRVFDQSATQQE</sequence>
<accession>A0A0L0F0I9</accession>
<dbReference type="PROSITE" id="PS50067">
    <property type="entry name" value="KINESIN_MOTOR_2"/>
    <property type="match status" value="1"/>
</dbReference>
<dbReference type="GO" id="GO:0007018">
    <property type="term" value="P:microtubule-based movement"/>
    <property type="evidence" value="ECO:0007669"/>
    <property type="project" value="InterPro"/>
</dbReference>
<dbReference type="Proteomes" id="UP000054560">
    <property type="component" value="Unassembled WGS sequence"/>
</dbReference>
<evidence type="ECO:0000313" key="5">
    <source>
        <dbReference type="Proteomes" id="UP000054560"/>
    </source>
</evidence>
<gene>
    <name evidence="4" type="ORF">SARC_17317</name>
</gene>
<evidence type="ECO:0000259" key="3">
    <source>
        <dbReference type="PROSITE" id="PS50067"/>
    </source>
</evidence>
<name>A0A0L0F0I9_9EUKA</name>
<dbReference type="RefSeq" id="XP_014144063.1">
    <property type="nucleotide sequence ID" value="XM_014288588.1"/>
</dbReference>
<feature type="non-terminal residue" evidence="4">
    <location>
        <position position="1"/>
    </location>
</feature>
<feature type="domain" description="Kinesin motor" evidence="3">
    <location>
        <begin position="1"/>
        <end position="57"/>
    </location>
</feature>
<feature type="region of interest" description="Disordered" evidence="2">
    <location>
        <begin position="21"/>
        <end position="41"/>
    </location>
</feature>
<dbReference type="GO" id="GO:0008017">
    <property type="term" value="F:microtubule binding"/>
    <property type="evidence" value="ECO:0007669"/>
    <property type="project" value="InterPro"/>
</dbReference>
<feature type="non-terminal residue" evidence="4">
    <location>
        <position position="57"/>
    </location>
</feature>
<evidence type="ECO:0000256" key="1">
    <source>
        <dbReference type="PROSITE-ProRule" id="PRU00283"/>
    </source>
</evidence>
<proteinExistence type="inferred from homology"/>
<feature type="compositionally biased region" description="Basic residues" evidence="2">
    <location>
        <begin position="25"/>
        <end position="38"/>
    </location>
</feature>
<dbReference type="GO" id="GO:0003777">
    <property type="term" value="F:microtubule motor activity"/>
    <property type="evidence" value="ECO:0007669"/>
    <property type="project" value="InterPro"/>
</dbReference>
<evidence type="ECO:0000313" key="4">
    <source>
        <dbReference type="EMBL" id="KNC70161.1"/>
    </source>
</evidence>
<comment type="similarity">
    <text evidence="1">Belongs to the TRAFAC class myosin-kinesin ATPase superfamily. Kinesin family.</text>
</comment>
<protein>
    <recommendedName>
        <fullName evidence="3">Kinesin motor domain-containing protein</fullName>
    </recommendedName>
</protein>